<dbReference type="AlphaFoldDB" id="A0A9N7TJH3"/>
<comment type="caution">
    <text evidence="1">The sequence shown here is derived from an EMBL/GenBank/DDBJ whole genome shotgun (WGS) entry which is preliminary data.</text>
</comment>
<accession>A0A9N7TJH3</accession>
<evidence type="ECO:0000313" key="2">
    <source>
        <dbReference type="Proteomes" id="UP001153269"/>
    </source>
</evidence>
<evidence type="ECO:0000313" key="1">
    <source>
        <dbReference type="EMBL" id="CAB1413621.1"/>
    </source>
</evidence>
<dbReference type="EMBL" id="CADEAL010000062">
    <property type="protein sequence ID" value="CAB1413621.1"/>
    <property type="molecule type" value="Genomic_DNA"/>
</dbReference>
<gene>
    <name evidence="1" type="ORF">PLEPLA_LOCUS1321</name>
</gene>
<name>A0A9N7TJH3_PLEPL</name>
<dbReference type="Proteomes" id="UP001153269">
    <property type="component" value="Unassembled WGS sequence"/>
</dbReference>
<sequence length="105" mass="11615">MTEEVSDRVRQLTRAIRELQAFSGCSFNNDASCFAAKTFPTPLVVLEEGADFMSWSQQFVNKDDKLATSETVLDDATETNPLRRALAAPEIMKASQGCAQLARRV</sequence>
<protein>
    <submittedName>
        <fullName evidence="1">Uncharacterized protein</fullName>
    </submittedName>
</protein>
<keyword evidence="2" id="KW-1185">Reference proteome</keyword>
<organism evidence="1 2">
    <name type="scientific">Pleuronectes platessa</name>
    <name type="common">European plaice</name>
    <dbReference type="NCBI Taxonomy" id="8262"/>
    <lineage>
        <taxon>Eukaryota</taxon>
        <taxon>Metazoa</taxon>
        <taxon>Chordata</taxon>
        <taxon>Craniata</taxon>
        <taxon>Vertebrata</taxon>
        <taxon>Euteleostomi</taxon>
        <taxon>Actinopterygii</taxon>
        <taxon>Neopterygii</taxon>
        <taxon>Teleostei</taxon>
        <taxon>Neoteleostei</taxon>
        <taxon>Acanthomorphata</taxon>
        <taxon>Carangaria</taxon>
        <taxon>Pleuronectiformes</taxon>
        <taxon>Pleuronectoidei</taxon>
        <taxon>Pleuronectidae</taxon>
        <taxon>Pleuronectes</taxon>
    </lineage>
</organism>
<proteinExistence type="predicted"/>
<reference evidence="1" key="1">
    <citation type="submission" date="2020-03" db="EMBL/GenBank/DDBJ databases">
        <authorList>
            <person name="Weist P."/>
        </authorList>
    </citation>
    <scope>NUCLEOTIDE SEQUENCE</scope>
</reference>